<keyword evidence="1" id="KW-0677">Repeat</keyword>
<evidence type="ECO:0000256" key="2">
    <source>
        <dbReference type="ARBA" id="ARBA00023043"/>
    </source>
</evidence>
<gene>
    <name evidence="5" type="ORF">D910_05198</name>
</gene>
<feature type="repeat" description="ANK" evidence="3">
    <location>
        <begin position="164"/>
        <end position="196"/>
    </location>
</feature>
<reference evidence="5 6" key="1">
    <citation type="journal article" date="2013" name="Genome Biol.">
        <title>Draft genome of the mountain pine beetle, Dendroctonus ponderosae Hopkins, a major forest pest.</title>
        <authorList>
            <person name="Keeling C.I."/>
            <person name="Yuen M.M."/>
            <person name="Liao N.Y."/>
            <person name="Docking T.R."/>
            <person name="Chan S.K."/>
            <person name="Taylor G.A."/>
            <person name="Palmquist D.L."/>
            <person name="Jackman S.D."/>
            <person name="Nguyen A."/>
            <person name="Li M."/>
            <person name="Henderson H."/>
            <person name="Janes J.K."/>
            <person name="Zhao Y."/>
            <person name="Pandoh P."/>
            <person name="Moore R."/>
            <person name="Sperling F.A."/>
            <person name="Huber D.P."/>
            <person name="Birol I."/>
            <person name="Jones S.J."/>
            <person name="Bohlmann J."/>
        </authorList>
    </citation>
    <scope>NUCLEOTIDE SEQUENCE</scope>
</reference>
<dbReference type="AlphaFoldDB" id="U4U1S1"/>
<dbReference type="OrthoDB" id="6593077at2759"/>
<dbReference type="SMART" id="SM00248">
    <property type="entry name" value="ANK"/>
    <property type="match status" value="4"/>
</dbReference>
<dbReference type="Gene3D" id="1.25.40.20">
    <property type="entry name" value="Ankyrin repeat-containing domain"/>
    <property type="match status" value="3"/>
</dbReference>
<dbReference type="Proteomes" id="UP000030742">
    <property type="component" value="Unassembled WGS sequence"/>
</dbReference>
<dbReference type="PANTHER" id="PTHR24171">
    <property type="entry name" value="ANKYRIN REPEAT DOMAIN-CONTAINING PROTEIN 39-RELATED"/>
    <property type="match status" value="1"/>
</dbReference>
<accession>U4U1S1</accession>
<evidence type="ECO:0000313" key="6">
    <source>
        <dbReference type="Proteomes" id="UP000030742"/>
    </source>
</evidence>
<dbReference type="InterPro" id="IPR002110">
    <property type="entry name" value="Ankyrin_rpt"/>
</dbReference>
<dbReference type="SUPFAM" id="SSF48403">
    <property type="entry name" value="Ankyrin repeat"/>
    <property type="match status" value="1"/>
</dbReference>
<proteinExistence type="predicted"/>
<feature type="repeat" description="ANK" evidence="3">
    <location>
        <begin position="62"/>
        <end position="94"/>
    </location>
</feature>
<dbReference type="STRING" id="77166.U4U1S1"/>
<evidence type="ECO:0000313" key="5">
    <source>
        <dbReference type="EMBL" id="ERL87809.1"/>
    </source>
</evidence>
<organism evidence="5 6">
    <name type="scientific">Dendroctonus ponderosae</name>
    <name type="common">Mountain pine beetle</name>
    <dbReference type="NCBI Taxonomy" id="77166"/>
    <lineage>
        <taxon>Eukaryota</taxon>
        <taxon>Metazoa</taxon>
        <taxon>Ecdysozoa</taxon>
        <taxon>Arthropoda</taxon>
        <taxon>Hexapoda</taxon>
        <taxon>Insecta</taxon>
        <taxon>Pterygota</taxon>
        <taxon>Neoptera</taxon>
        <taxon>Endopterygota</taxon>
        <taxon>Coleoptera</taxon>
        <taxon>Polyphaga</taxon>
        <taxon>Cucujiformia</taxon>
        <taxon>Curculionidae</taxon>
        <taxon>Scolytinae</taxon>
        <taxon>Dendroctonus</taxon>
    </lineage>
</organism>
<feature type="repeat" description="ANK" evidence="3">
    <location>
        <begin position="95"/>
        <end position="127"/>
    </location>
</feature>
<dbReference type="EMBL" id="KB632003">
    <property type="protein sequence ID" value="ERL87809.1"/>
    <property type="molecule type" value="Genomic_DNA"/>
</dbReference>
<dbReference type="PROSITE" id="PS50297">
    <property type="entry name" value="ANK_REP_REGION"/>
    <property type="match status" value="3"/>
</dbReference>
<evidence type="ECO:0000256" key="1">
    <source>
        <dbReference type="ARBA" id="ARBA00022737"/>
    </source>
</evidence>
<feature type="region of interest" description="Disordered" evidence="4">
    <location>
        <begin position="1"/>
        <end position="26"/>
    </location>
</feature>
<keyword evidence="2 3" id="KW-0040">ANK repeat</keyword>
<name>U4U1S1_DENPD</name>
<dbReference type="PROSITE" id="PS50088">
    <property type="entry name" value="ANK_REPEAT"/>
    <property type="match status" value="3"/>
</dbReference>
<protein>
    <submittedName>
        <fullName evidence="5">Uncharacterized protein</fullName>
    </submittedName>
</protein>
<evidence type="ECO:0000256" key="4">
    <source>
        <dbReference type="SAM" id="MobiDB-lite"/>
    </source>
</evidence>
<evidence type="ECO:0000256" key="3">
    <source>
        <dbReference type="PROSITE-ProRule" id="PRU00023"/>
    </source>
</evidence>
<dbReference type="PANTHER" id="PTHR24171:SF10">
    <property type="entry name" value="ANKYRIN REPEAT DOMAIN-CONTAINING PROTEIN 29-LIKE"/>
    <property type="match status" value="1"/>
</dbReference>
<dbReference type="Pfam" id="PF12796">
    <property type="entry name" value="Ank_2"/>
    <property type="match status" value="2"/>
</dbReference>
<sequence length="276" mass="29900">MSSAVVDETSGRNSHRPRLQSPENIPKLSNHGYSLSFSGSQSCLEHLIEHFGDHIIHLRDEKQRTPLHIAALHGHAECASMLLNLGAAPLVVDSEGRTPLIAAAQYGQSNVVELLLSCKIDLSACDNDGNTALHWACLRKHHQTALLILESCQDAKIVDVSNNEKKTPLHLAARNGLVDVTRELLKKGANVLAIDNEGLTPALSCAPNNNVAHCLALILQMLPDCLDKANKSNASNTNLDQSNAMRMALKDSMSSLPGLKELKGLDSNHSSDNEFY</sequence>
<dbReference type="InterPro" id="IPR036770">
    <property type="entry name" value="Ankyrin_rpt-contain_sf"/>
</dbReference>